<gene>
    <name evidence="9" type="ORF">MKW98_025952</name>
</gene>
<dbReference type="Gene3D" id="1.20.140.80">
    <property type="entry name" value="Transcription factor DP"/>
    <property type="match status" value="1"/>
</dbReference>
<dbReference type="InterPro" id="IPR038168">
    <property type="entry name" value="TF_DP_C_sf"/>
</dbReference>
<evidence type="ECO:0000256" key="5">
    <source>
        <dbReference type="ARBA" id="ARBA00023306"/>
    </source>
</evidence>
<comment type="caution">
    <text evidence="9">The sequence shown here is derived from an EMBL/GenBank/DDBJ whole genome shotgun (WGS) entry which is preliminary data.</text>
</comment>
<dbReference type="SUPFAM" id="SSF144074">
    <property type="entry name" value="E2F-DP heterodimerization region"/>
    <property type="match status" value="1"/>
</dbReference>
<dbReference type="Pfam" id="PF02319">
    <property type="entry name" value="WHD_E2F_TDP"/>
    <property type="match status" value="1"/>
</dbReference>
<dbReference type="GO" id="GO:0051726">
    <property type="term" value="P:regulation of cell cycle"/>
    <property type="evidence" value="ECO:0007669"/>
    <property type="project" value="InterPro"/>
</dbReference>
<keyword evidence="6" id="KW-0539">Nucleus</keyword>
<evidence type="ECO:0000256" key="6">
    <source>
        <dbReference type="RuleBase" id="RU003796"/>
    </source>
</evidence>
<keyword evidence="3 6" id="KW-0238">DNA-binding</keyword>
<sequence>MKYQPTWVFIFIINKRKTSRSVGFSPSSKTFNKFNVQAEYDDAWSAGNNKKNKAQTGAVGGGGEKAGGRGLLESNGRTTYNEVTDELKNIRRRVYDSLNVLIATDIISKDKNKEIQWRGMLHAAVPNAIEQLKLEDQFVGLQNLAQRNEQLCCSWRKAATSGGVPFPFIII</sequence>
<feature type="domain" description="E2F/DP family winged-helix DNA-binding" evidence="8">
    <location>
        <begin position="19"/>
        <end position="119"/>
    </location>
</feature>
<evidence type="ECO:0000256" key="4">
    <source>
        <dbReference type="ARBA" id="ARBA00023163"/>
    </source>
</evidence>
<dbReference type="GO" id="GO:0000981">
    <property type="term" value="F:DNA-binding transcription factor activity, RNA polymerase II-specific"/>
    <property type="evidence" value="ECO:0007669"/>
    <property type="project" value="TreeGrafter"/>
</dbReference>
<name>A0AAD4SK08_9MAGN</name>
<reference evidence="9" key="1">
    <citation type="submission" date="2022-04" db="EMBL/GenBank/DDBJ databases">
        <title>A functionally conserved STORR gene fusion in Papaver species that diverged 16.8 million years ago.</title>
        <authorList>
            <person name="Catania T."/>
        </authorList>
    </citation>
    <scope>NUCLEOTIDE SEQUENCE</scope>
    <source>
        <strain evidence="9">S-188037</strain>
    </source>
</reference>
<organism evidence="9 10">
    <name type="scientific">Papaver atlanticum</name>
    <dbReference type="NCBI Taxonomy" id="357466"/>
    <lineage>
        <taxon>Eukaryota</taxon>
        <taxon>Viridiplantae</taxon>
        <taxon>Streptophyta</taxon>
        <taxon>Embryophyta</taxon>
        <taxon>Tracheophyta</taxon>
        <taxon>Spermatophyta</taxon>
        <taxon>Magnoliopsida</taxon>
        <taxon>Ranunculales</taxon>
        <taxon>Papaveraceae</taxon>
        <taxon>Papaveroideae</taxon>
        <taxon>Papaver</taxon>
    </lineage>
</organism>
<protein>
    <recommendedName>
        <fullName evidence="8">E2F/DP family winged-helix DNA-binding domain-containing protein</fullName>
    </recommendedName>
</protein>
<keyword evidence="5" id="KW-0131">Cell cycle</keyword>
<evidence type="ECO:0000313" key="9">
    <source>
        <dbReference type="EMBL" id="KAI3909310.1"/>
    </source>
</evidence>
<dbReference type="GO" id="GO:0005634">
    <property type="term" value="C:nucleus"/>
    <property type="evidence" value="ECO:0007669"/>
    <property type="project" value="UniProtKB-SubCell"/>
</dbReference>
<dbReference type="AlphaFoldDB" id="A0AAD4SK08"/>
<dbReference type="SUPFAM" id="SSF46785">
    <property type="entry name" value="Winged helix' DNA-binding domain"/>
    <property type="match status" value="1"/>
</dbReference>
<keyword evidence="2 6" id="KW-0805">Transcription regulation</keyword>
<feature type="region of interest" description="Disordered" evidence="7">
    <location>
        <begin position="47"/>
        <end position="73"/>
    </location>
</feature>
<comment type="subcellular location">
    <subcellularLocation>
        <location evidence="6">Nucleus</location>
    </subcellularLocation>
</comment>
<accession>A0AAD4SK08</accession>
<evidence type="ECO:0000256" key="7">
    <source>
        <dbReference type="SAM" id="MobiDB-lite"/>
    </source>
</evidence>
<proteinExistence type="inferred from homology"/>
<keyword evidence="4 6" id="KW-0804">Transcription</keyword>
<dbReference type="InterPro" id="IPR003316">
    <property type="entry name" value="E2F_WHTH_DNA-bd_dom"/>
</dbReference>
<dbReference type="GO" id="GO:0000977">
    <property type="term" value="F:RNA polymerase II transcription regulatory region sequence-specific DNA binding"/>
    <property type="evidence" value="ECO:0007669"/>
    <property type="project" value="TreeGrafter"/>
</dbReference>
<evidence type="ECO:0000259" key="8">
    <source>
        <dbReference type="SMART" id="SM01372"/>
    </source>
</evidence>
<dbReference type="PANTHER" id="PTHR12548:SF9">
    <property type="entry name" value="TRANSCRIPTION FACTOR DP"/>
    <property type="match status" value="1"/>
</dbReference>
<comment type="similarity">
    <text evidence="1 6">Belongs to the E2F/DP family.</text>
</comment>
<dbReference type="PANTHER" id="PTHR12548">
    <property type="entry name" value="TRANSCRIPTION FACTOR DP"/>
    <property type="match status" value="1"/>
</dbReference>
<evidence type="ECO:0000256" key="3">
    <source>
        <dbReference type="ARBA" id="ARBA00023125"/>
    </source>
</evidence>
<keyword evidence="10" id="KW-1185">Reference proteome</keyword>
<evidence type="ECO:0000256" key="2">
    <source>
        <dbReference type="ARBA" id="ARBA00023015"/>
    </source>
</evidence>
<evidence type="ECO:0000256" key="1">
    <source>
        <dbReference type="ARBA" id="ARBA00010940"/>
    </source>
</evidence>
<dbReference type="InterPro" id="IPR015648">
    <property type="entry name" value="Transcrpt_fac_DP"/>
</dbReference>
<dbReference type="Gene3D" id="1.10.10.10">
    <property type="entry name" value="Winged helix-like DNA-binding domain superfamily/Winged helix DNA-binding domain"/>
    <property type="match status" value="1"/>
</dbReference>
<dbReference type="InterPro" id="IPR036388">
    <property type="entry name" value="WH-like_DNA-bd_sf"/>
</dbReference>
<dbReference type="SMART" id="SM01372">
    <property type="entry name" value="E2F_TDP"/>
    <property type="match status" value="1"/>
</dbReference>
<dbReference type="InterPro" id="IPR037241">
    <property type="entry name" value="E2F-DP_heterodim"/>
</dbReference>
<dbReference type="InterPro" id="IPR036390">
    <property type="entry name" value="WH_DNA-bd_sf"/>
</dbReference>
<dbReference type="EMBL" id="JAJJMB010010329">
    <property type="protein sequence ID" value="KAI3909310.1"/>
    <property type="molecule type" value="Genomic_DNA"/>
</dbReference>
<dbReference type="GO" id="GO:0005667">
    <property type="term" value="C:transcription regulator complex"/>
    <property type="evidence" value="ECO:0007669"/>
    <property type="project" value="InterPro"/>
</dbReference>
<evidence type="ECO:0000313" key="10">
    <source>
        <dbReference type="Proteomes" id="UP001202328"/>
    </source>
</evidence>
<feature type="compositionally biased region" description="Gly residues" evidence="7">
    <location>
        <begin position="58"/>
        <end position="70"/>
    </location>
</feature>
<dbReference type="Proteomes" id="UP001202328">
    <property type="component" value="Unassembled WGS sequence"/>
</dbReference>